<keyword evidence="2" id="KW-0812">Transmembrane</keyword>
<feature type="chain" id="PRO_5039106361" evidence="3">
    <location>
        <begin position="20"/>
        <end position="442"/>
    </location>
</feature>
<sequence>MRLSTALMFCFGAAVYAVAVPNDWDFKKAMAAVAFFGLLVALLPMILSDNAMHIAAADLEQRNEDAAPQTPQQVAAPRTSPTPSNVERRRRSCVLGHLSKHAMRILVAMKLWLAAKTLALIICKDFFRPIKLFMALVAILVLSKSDSGASGLAIAFASLVWAFCPAVIVLASIARNRSCCDATSDDTRLESHESAASEADARTEPNDIVPRMQANAATVPEVQIPDAVPSYVDRPASSCSLEDRSMDNVMNSSSSPVQAVQVDLTGLFFDFDVTNDGRLVVLLEGPLVQYGRGLPTYLVVLCSDDGTPLDVTLVAADDEVLQVNPTAYLYVPQRDVRGLALEPLALLLQSYGMRLAQDGSLPRADASARDSDVQLLRQGLPASTLEHFLFPSRPLLPALRSLAEFLEETGIAAYQGYQMVRASNRQIGLRGSPNIAQCENLK</sequence>
<comment type="caution">
    <text evidence="4">The sequence shown here is derived from an EMBL/GenBank/DDBJ whole genome shotgun (WGS) entry which is preliminary data.</text>
</comment>
<evidence type="ECO:0000256" key="2">
    <source>
        <dbReference type="SAM" id="Phobius"/>
    </source>
</evidence>
<keyword evidence="2" id="KW-0472">Membrane</keyword>
<dbReference type="AlphaFoldDB" id="A0A9D4SRG6"/>
<feature type="transmembrane region" description="Helical" evidence="2">
    <location>
        <begin position="29"/>
        <end position="47"/>
    </location>
</feature>
<dbReference type="Proteomes" id="UP000821837">
    <property type="component" value="Unassembled WGS sequence"/>
</dbReference>
<organism evidence="4 5">
    <name type="scientific">Rhipicephalus sanguineus</name>
    <name type="common">Brown dog tick</name>
    <name type="synonym">Ixodes sanguineus</name>
    <dbReference type="NCBI Taxonomy" id="34632"/>
    <lineage>
        <taxon>Eukaryota</taxon>
        <taxon>Metazoa</taxon>
        <taxon>Ecdysozoa</taxon>
        <taxon>Arthropoda</taxon>
        <taxon>Chelicerata</taxon>
        <taxon>Arachnida</taxon>
        <taxon>Acari</taxon>
        <taxon>Parasitiformes</taxon>
        <taxon>Ixodida</taxon>
        <taxon>Ixodoidea</taxon>
        <taxon>Ixodidae</taxon>
        <taxon>Rhipicephalinae</taxon>
        <taxon>Rhipicephalus</taxon>
        <taxon>Rhipicephalus</taxon>
    </lineage>
</organism>
<feature type="transmembrane region" description="Helical" evidence="2">
    <location>
        <begin position="128"/>
        <end position="145"/>
    </location>
</feature>
<feature type="region of interest" description="Disordered" evidence="1">
    <location>
        <begin position="66"/>
        <end position="89"/>
    </location>
</feature>
<keyword evidence="2" id="KW-1133">Transmembrane helix</keyword>
<reference evidence="4" key="2">
    <citation type="submission" date="2021-09" db="EMBL/GenBank/DDBJ databases">
        <authorList>
            <person name="Jia N."/>
            <person name="Wang J."/>
            <person name="Shi W."/>
            <person name="Du L."/>
            <person name="Sun Y."/>
            <person name="Zhan W."/>
            <person name="Jiang J."/>
            <person name="Wang Q."/>
            <person name="Zhang B."/>
            <person name="Ji P."/>
            <person name="Sakyi L.B."/>
            <person name="Cui X."/>
            <person name="Yuan T."/>
            <person name="Jiang B."/>
            <person name="Yang W."/>
            <person name="Lam T.T.-Y."/>
            <person name="Chang Q."/>
            <person name="Ding S."/>
            <person name="Wang X."/>
            <person name="Zhu J."/>
            <person name="Ruan X."/>
            <person name="Zhao L."/>
            <person name="Wei J."/>
            <person name="Que T."/>
            <person name="Du C."/>
            <person name="Cheng J."/>
            <person name="Dai P."/>
            <person name="Han X."/>
            <person name="Huang E."/>
            <person name="Gao Y."/>
            <person name="Liu J."/>
            <person name="Shao H."/>
            <person name="Ye R."/>
            <person name="Li L."/>
            <person name="Wei W."/>
            <person name="Wang X."/>
            <person name="Wang C."/>
            <person name="Huo Q."/>
            <person name="Li W."/>
            <person name="Guo W."/>
            <person name="Chen H."/>
            <person name="Chen S."/>
            <person name="Zhou L."/>
            <person name="Zhou L."/>
            <person name="Ni X."/>
            <person name="Tian J."/>
            <person name="Zhou Y."/>
            <person name="Sheng Y."/>
            <person name="Liu T."/>
            <person name="Pan Y."/>
            <person name="Xia L."/>
            <person name="Li J."/>
            <person name="Zhao F."/>
            <person name="Cao W."/>
        </authorList>
    </citation>
    <scope>NUCLEOTIDE SEQUENCE</scope>
    <source>
        <strain evidence="4">Rsan-2018</strain>
        <tissue evidence="4">Larvae</tissue>
    </source>
</reference>
<evidence type="ECO:0000313" key="4">
    <source>
        <dbReference type="EMBL" id="KAH7944440.1"/>
    </source>
</evidence>
<feature type="signal peptide" evidence="3">
    <location>
        <begin position="1"/>
        <end position="19"/>
    </location>
</feature>
<evidence type="ECO:0000256" key="3">
    <source>
        <dbReference type="SAM" id="SignalP"/>
    </source>
</evidence>
<reference evidence="4" key="1">
    <citation type="journal article" date="2020" name="Cell">
        <title>Large-Scale Comparative Analyses of Tick Genomes Elucidate Their Genetic Diversity and Vector Capacities.</title>
        <authorList>
            <consortium name="Tick Genome and Microbiome Consortium (TIGMIC)"/>
            <person name="Jia N."/>
            <person name="Wang J."/>
            <person name="Shi W."/>
            <person name="Du L."/>
            <person name="Sun Y."/>
            <person name="Zhan W."/>
            <person name="Jiang J.F."/>
            <person name="Wang Q."/>
            <person name="Zhang B."/>
            <person name="Ji P."/>
            <person name="Bell-Sakyi L."/>
            <person name="Cui X.M."/>
            <person name="Yuan T.T."/>
            <person name="Jiang B.G."/>
            <person name="Yang W.F."/>
            <person name="Lam T.T."/>
            <person name="Chang Q.C."/>
            <person name="Ding S.J."/>
            <person name="Wang X.J."/>
            <person name="Zhu J.G."/>
            <person name="Ruan X.D."/>
            <person name="Zhao L."/>
            <person name="Wei J.T."/>
            <person name="Ye R.Z."/>
            <person name="Que T.C."/>
            <person name="Du C.H."/>
            <person name="Zhou Y.H."/>
            <person name="Cheng J.X."/>
            <person name="Dai P.F."/>
            <person name="Guo W.B."/>
            <person name="Han X.H."/>
            <person name="Huang E.J."/>
            <person name="Li L.F."/>
            <person name="Wei W."/>
            <person name="Gao Y.C."/>
            <person name="Liu J.Z."/>
            <person name="Shao H.Z."/>
            <person name="Wang X."/>
            <person name="Wang C.C."/>
            <person name="Yang T.C."/>
            <person name="Huo Q.B."/>
            <person name="Li W."/>
            <person name="Chen H.Y."/>
            <person name="Chen S.E."/>
            <person name="Zhou L.G."/>
            <person name="Ni X.B."/>
            <person name="Tian J.H."/>
            <person name="Sheng Y."/>
            <person name="Liu T."/>
            <person name="Pan Y.S."/>
            <person name="Xia L.Y."/>
            <person name="Li J."/>
            <person name="Zhao F."/>
            <person name="Cao W.C."/>
        </authorList>
    </citation>
    <scope>NUCLEOTIDE SEQUENCE</scope>
    <source>
        <strain evidence="4">Rsan-2018</strain>
    </source>
</reference>
<feature type="transmembrane region" description="Helical" evidence="2">
    <location>
        <begin position="152"/>
        <end position="174"/>
    </location>
</feature>
<protein>
    <submittedName>
        <fullName evidence="4">Uncharacterized protein</fullName>
    </submittedName>
</protein>
<evidence type="ECO:0000313" key="5">
    <source>
        <dbReference type="Proteomes" id="UP000821837"/>
    </source>
</evidence>
<keyword evidence="5" id="KW-1185">Reference proteome</keyword>
<proteinExistence type="predicted"/>
<feature type="compositionally biased region" description="Low complexity" evidence="1">
    <location>
        <begin position="66"/>
        <end position="77"/>
    </location>
</feature>
<keyword evidence="3" id="KW-0732">Signal</keyword>
<evidence type="ECO:0000256" key="1">
    <source>
        <dbReference type="SAM" id="MobiDB-lite"/>
    </source>
</evidence>
<accession>A0A9D4SRG6</accession>
<name>A0A9D4SRG6_RHISA</name>
<gene>
    <name evidence="4" type="ORF">HPB52_019702</name>
</gene>
<dbReference type="EMBL" id="JABSTV010001253">
    <property type="protein sequence ID" value="KAH7944440.1"/>
    <property type="molecule type" value="Genomic_DNA"/>
</dbReference>